<dbReference type="Gene3D" id="3.40.50.10470">
    <property type="entry name" value="Translation initiation factor eif-2b, domain 2"/>
    <property type="match status" value="1"/>
</dbReference>
<keyword evidence="10" id="KW-0808">Transferase</keyword>
<accession>A0A6A6VZK0</accession>
<proteinExistence type="inferred from homology"/>
<evidence type="ECO:0000256" key="5">
    <source>
        <dbReference type="ARBA" id="ARBA00022917"/>
    </source>
</evidence>
<dbReference type="Pfam" id="PF01008">
    <property type="entry name" value="IF-2B"/>
    <property type="match status" value="1"/>
</dbReference>
<evidence type="ECO:0000256" key="4">
    <source>
        <dbReference type="ARBA" id="ARBA00022540"/>
    </source>
</evidence>
<keyword evidence="5" id="KW-0648">Protein biosynthesis</keyword>
<dbReference type="GO" id="GO:0003743">
    <property type="term" value="F:translation initiation factor activity"/>
    <property type="evidence" value="ECO:0007669"/>
    <property type="project" value="UniProtKB-KW"/>
</dbReference>
<evidence type="ECO:0000256" key="7">
    <source>
        <dbReference type="ARBA" id="ARBA00044236"/>
    </source>
</evidence>
<dbReference type="PANTHER" id="PTHR45860">
    <property type="entry name" value="TRANSLATION INITIATION FACTOR EIF-2B SUBUNIT ALPHA"/>
    <property type="match status" value="1"/>
</dbReference>
<name>A0A6A6VZK0_9PEZI</name>
<evidence type="ECO:0000256" key="2">
    <source>
        <dbReference type="ARBA" id="ARBA00007251"/>
    </source>
</evidence>
<comment type="subunit">
    <text evidence="8">Component of the translation initiation factor 2B (eIF2B) complex which is a heterodecamer of two sets of five different subunits: alpha, beta, gamma, delta and epsilon. Subunits alpha, beta and delta comprise a regulatory subcomplex and subunits epsilon and gamma comprise a catalytic subcomplex. Within the complex, the hexameric regulatory complex resides at the center, with the two heterodimeric catalytic subcomplexes bound on opposite sides.</text>
</comment>
<sequence>MATPTSSQILPPKPSSSDFDIVATYRRLLASDPDLTMPIAAIEALVEALSHSSATTISETLTLLEHHTANLKRSISNPISLSAGTDLFRRYLYTTVQKPGATGDFQAIRNHLLSNGRQFVERTKAARDQIASFGRHFVRDGTTVLTNGGSRVVGALLRSAADASGGRTSIRFRVIYVLSPSTSSSSSSDKASTLEGEGAAIVSMLRSRGVPVATIPESAVAYSLPQVSMVIVGAEGVVESGGIISRLGTYQMGMLARAAGKPLYVVAESHKFVRLYPLGQYDLGIEQKVIEFKVIENGKEEVVETERGTPLVGGSARMLDEGVGMEDEVGKEEMEGVDEAVDFTPPELISGIITESGVLTPSAVSEELIKIWF</sequence>
<dbReference type="RefSeq" id="XP_033597760.1">
    <property type="nucleotide sequence ID" value="XM_033748373.1"/>
</dbReference>
<dbReference type="EMBL" id="ML996577">
    <property type="protein sequence ID" value="KAF2755309.1"/>
    <property type="molecule type" value="Genomic_DNA"/>
</dbReference>
<evidence type="ECO:0000256" key="3">
    <source>
        <dbReference type="ARBA" id="ARBA00022490"/>
    </source>
</evidence>
<keyword evidence="3" id="KW-0963">Cytoplasm</keyword>
<dbReference type="Gene3D" id="1.20.120.1070">
    <property type="entry name" value="Translation initiation factor eIF-2B, N-terminal domain"/>
    <property type="match status" value="1"/>
</dbReference>
<dbReference type="FunFam" id="1.20.120.1070:FF:000002">
    <property type="entry name" value="Translation initiation factor eIF-2B subunit alpha"/>
    <property type="match status" value="1"/>
</dbReference>
<organism evidence="10 11">
    <name type="scientific">Pseudovirgaria hyperparasitica</name>
    <dbReference type="NCBI Taxonomy" id="470096"/>
    <lineage>
        <taxon>Eukaryota</taxon>
        <taxon>Fungi</taxon>
        <taxon>Dikarya</taxon>
        <taxon>Ascomycota</taxon>
        <taxon>Pezizomycotina</taxon>
        <taxon>Dothideomycetes</taxon>
        <taxon>Dothideomycetes incertae sedis</taxon>
        <taxon>Acrospermales</taxon>
        <taxon>Acrospermaceae</taxon>
        <taxon>Pseudovirgaria</taxon>
    </lineage>
</organism>
<evidence type="ECO:0000256" key="8">
    <source>
        <dbReference type="ARBA" id="ARBA00046432"/>
    </source>
</evidence>
<dbReference type="OrthoDB" id="10249309at2759"/>
<dbReference type="Proteomes" id="UP000799437">
    <property type="component" value="Unassembled WGS sequence"/>
</dbReference>
<dbReference type="GO" id="GO:0005851">
    <property type="term" value="C:eukaryotic translation initiation factor 2B complex"/>
    <property type="evidence" value="ECO:0007669"/>
    <property type="project" value="TreeGrafter"/>
</dbReference>
<comment type="similarity">
    <text evidence="2 9">Belongs to the eIF-2B alpha/beta/delta subunits family.</text>
</comment>
<keyword evidence="11" id="KW-1185">Reference proteome</keyword>
<dbReference type="InterPro" id="IPR037171">
    <property type="entry name" value="NagB/RpiA_transferase-like"/>
</dbReference>
<comment type="subcellular location">
    <subcellularLocation>
        <location evidence="1">Cytoplasm</location>
        <location evidence="1">Cytosol</location>
    </subcellularLocation>
</comment>
<keyword evidence="4" id="KW-0396">Initiation factor</keyword>
<dbReference type="AlphaFoldDB" id="A0A6A6VZK0"/>
<dbReference type="GO" id="GO:0016740">
    <property type="term" value="F:transferase activity"/>
    <property type="evidence" value="ECO:0007669"/>
    <property type="project" value="UniProtKB-KW"/>
</dbReference>
<dbReference type="InterPro" id="IPR042528">
    <property type="entry name" value="elF-2B_alpha_N"/>
</dbReference>
<dbReference type="InterPro" id="IPR051501">
    <property type="entry name" value="eIF2B_alpha/beta/delta"/>
</dbReference>
<dbReference type="GO" id="GO:0005085">
    <property type="term" value="F:guanyl-nucleotide exchange factor activity"/>
    <property type="evidence" value="ECO:0007669"/>
    <property type="project" value="TreeGrafter"/>
</dbReference>
<dbReference type="GO" id="GO:0005829">
    <property type="term" value="C:cytosol"/>
    <property type="evidence" value="ECO:0007669"/>
    <property type="project" value="UniProtKB-SubCell"/>
</dbReference>
<evidence type="ECO:0000256" key="1">
    <source>
        <dbReference type="ARBA" id="ARBA00004514"/>
    </source>
</evidence>
<evidence type="ECO:0000313" key="10">
    <source>
        <dbReference type="EMBL" id="KAF2755309.1"/>
    </source>
</evidence>
<dbReference type="GeneID" id="54489427"/>
<reference evidence="10" key="1">
    <citation type="journal article" date="2020" name="Stud. Mycol.">
        <title>101 Dothideomycetes genomes: a test case for predicting lifestyles and emergence of pathogens.</title>
        <authorList>
            <person name="Haridas S."/>
            <person name="Albert R."/>
            <person name="Binder M."/>
            <person name="Bloem J."/>
            <person name="Labutti K."/>
            <person name="Salamov A."/>
            <person name="Andreopoulos B."/>
            <person name="Baker S."/>
            <person name="Barry K."/>
            <person name="Bills G."/>
            <person name="Bluhm B."/>
            <person name="Cannon C."/>
            <person name="Castanera R."/>
            <person name="Culley D."/>
            <person name="Daum C."/>
            <person name="Ezra D."/>
            <person name="Gonzalez J."/>
            <person name="Henrissat B."/>
            <person name="Kuo A."/>
            <person name="Liang C."/>
            <person name="Lipzen A."/>
            <person name="Lutzoni F."/>
            <person name="Magnuson J."/>
            <person name="Mondo S."/>
            <person name="Nolan M."/>
            <person name="Ohm R."/>
            <person name="Pangilinan J."/>
            <person name="Park H.-J."/>
            <person name="Ramirez L."/>
            <person name="Alfaro M."/>
            <person name="Sun H."/>
            <person name="Tritt A."/>
            <person name="Yoshinaga Y."/>
            <person name="Zwiers L.-H."/>
            <person name="Turgeon B."/>
            <person name="Goodwin S."/>
            <person name="Spatafora J."/>
            <person name="Crous P."/>
            <person name="Grigoriev I."/>
        </authorList>
    </citation>
    <scope>NUCLEOTIDE SEQUENCE</scope>
    <source>
        <strain evidence="10">CBS 121739</strain>
    </source>
</reference>
<evidence type="ECO:0000256" key="9">
    <source>
        <dbReference type="RuleBase" id="RU003814"/>
    </source>
</evidence>
<gene>
    <name evidence="10" type="ORF">EJ05DRAFT_512840</name>
</gene>
<dbReference type="InterPro" id="IPR042529">
    <property type="entry name" value="IF_2B-like_C"/>
</dbReference>
<dbReference type="SUPFAM" id="SSF100950">
    <property type="entry name" value="NagB/RpiA/CoA transferase-like"/>
    <property type="match status" value="1"/>
</dbReference>
<protein>
    <recommendedName>
        <fullName evidence="6">Translation initiation factor eIF2B subunit alpha</fullName>
    </recommendedName>
    <alternativeName>
        <fullName evidence="7">eIF2B GDP-GTP exchange factor subunit alpha</fullName>
    </alternativeName>
</protein>
<dbReference type="InterPro" id="IPR000649">
    <property type="entry name" value="IF-2B-related"/>
</dbReference>
<evidence type="ECO:0000313" key="11">
    <source>
        <dbReference type="Proteomes" id="UP000799437"/>
    </source>
</evidence>
<dbReference type="PANTHER" id="PTHR45860:SF1">
    <property type="entry name" value="TRANSLATION INITIATION FACTOR EIF-2B SUBUNIT ALPHA"/>
    <property type="match status" value="1"/>
</dbReference>
<evidence type="ECO:0000256" key="6">
    <source>
        <dbReference type="ARBA" id="ARBA00044208"/>
    </source>
</evidence>